<dbReference type="STRING" id="641526.ADIWIN_1406"/>
<keyword evidence="2" id="KW-1185">Reference proteome</keyword>
<dbReference type="Gene3D" id="3.50.50.60">
    <property type="entry name" value="FAD/NAD(P)-binding domain"/>
    <property type="match status" value="1"/>
</dbReference>
<dbReference type="GO" id="GO:0016491">
    <property type="term" value="F:oxidoreductase activity"/>
    <property type="evidence" value="ECO:0007669"/>
    <property type="project" value="UniProtKB-KW"/>
</dbReference>
<dbReference type="Proteomes" id="UP000014962">
    <property type="component" value="Unassembled WGS sequence"/>
</dbReference>
<protein>
    <submittedName>
        <fullName evidence="1">Lycopene beta cyclase</fullName>
        <ecNumber evidence="1">1.14.-.-</ecNumber>
    </submittedName>
</protein>
<reference evidence="1 2" key="1">
    <citation type="journal article" date="2013" name="Genome Announc.">
        <title>Draft Genome Sequence of Winogradskyella psychrotolerans RS-3T, Isolated from the Marine Transect of Kongsfjorden, Ny-Alesund, Svalbard, Arctic Ocean.</title>
        <authorList>
            <person name="Kumar Pinnaka A."/>
            <person name="Ara S."/>
            <person name="Singh A."/>
            <person name="Shivaji S."/>
        </authorList>
    </citation>
    <scope>NUCLEOTIDE SEQUENCE [LARGE SCALE GENOMIC DNA]</scope>
    <source>
        <strain evidence="1 2">RS-3</strain>
    </source>
</reference>
<proteinExistence type="predicted"/>
<dbReference type="Pfam" id="PF05834">
    <property type="entry name" value="Lycopene_cycl"/>
    <property type="match status" value="1"/>
</dbReference>
<keyword evidence="1" id="KW-0560">Oxidoreductase</keyword>
<dbReference type="SUPFAM" id="SSF51905">
    <property type="entry name" value="FAD/NAD(P)-binding domain"/>
    <property type="match status" value="1"/>
</dbReference>
<comment type="caution">
    <text evidence="1">The sequence shown here is derived from an EMBL/GenBank/DDBJ whole genome shotgun (WGS) entry which is preliminary data.</text>
</comment>
<gene>
    <name evidence="1" type="ORF">ADIWIN_1406</name>
</gene>
<dbReference type="eggNOG" id="COG0644">
    <property type="taxonomic scope" value="Bacteria"/>
</dbReference>
<dbReference type="EMBL" id="ATMR01000091">
    <property type="protein sequence ID" value="EPR73376.1"/>
    <property type="molecule type" value="Genomic_DNA"/>
</dbReference>
<accession>S7VTI1</accession>
<evidence type="ECO:0000313" key="2">
    <source>
        <dbReference type="Proteomes" id="UP000014962"/>
    </source>
</evidence>
<dbReference type="InterPro" id="IPR036188">
    <property type="entry name" value="FAD/NAD-bd_sf"/>
</dbReference>
<dbReference type="RefSeq" id="WP_020894276.1">
    <property type="nucleotide sequence ID" value="NZ_ATMR01000091.1"/>
</dbReference>
<dbReference type="OrthoDB" id="24355at2"/>
<evidence type="ECO:0000313" key="1">
    <source>
        <dbReference type="EMBL" id="EPR73376.1"/>
    </source>
</evidence>
<organism evidence="1 2">
    <name type="scientific">Winogradskyella psychrotolerans RS-3</name>
    <dbReference type="NCBI Taxonomy" id="641526"/>
    <lineage>
        <taxon>Bacteria</taxon>
        <taxon>Pseudomonadati</taxon>
        <taxon>Bacteroidota</taxon>
        <taxon>Flavobacteriia</taxon>
        <taxon>Flavobacteriales</taxon>
        <taxon>Flavobacteriaceae</taxon>
        <taxon>Winogradskyella</taxon>
    </lineage>
</organism>
<dbReference type="AlphaFoldDB" id="S7VTI1"/>
<sequence>MELKYDYIILGAGASGLMLVYRMSKDAFFDDKSILIIDQTKEKGNDRTWCFWEEGSGEWDDLLVKTWNNVYFGSDTFSKVISIAPYRYKMIRSEAFYKSLWESISSKSNFSFIEDTVDRFTELENGVQIISKNDTYFGSKVFNSLPNPETYTSQDKYPLIHQHFVGWFVKTKVDLLDDSAATIMDFTVPQNGNTRFMYMLPIDKRTALFEYTLFSRDLLKLSEYEDSIKDYLSERNIVDYEIIEKEKGNIPMTSFKFNDLNSRHILNIGTAGGWTKASSGYTFTNTSKKTKAVVSFLKKEQDLSKFYKNDKFGFYDLILLDVLAHHNEEGAALFSSMFKKTNIKTIFRFLDEESTLFEDLKIILSVPPKRFIQAFFKRLF</sequence>
<dbReference type="PATRIC" id="fig|641526.4.peg.1395"/>
<dbReference type="EC" id="1.14.-.-" evidence="1"/>
<name>S7VTI1_9FLAO</name>